<dbReference type="GO" id="GO:0008270">
    <property type="term" value="F:zinc ion binding"/>
    <property type="evidence" value="ECO:0007669"/>
    <property type="project" value="UniProtKB-KW"/>
</dbReference>
<dbReference type="OrthoDB" id="2012683at2759"/>
<dbReference type="PROSITE" id="PS50158">
    <property type="entry name" value="ZF_CCHC"/>
    <property type="match status" value="1"/>
</dbReference>
<dbReference type="EMBL" id="BJWL01000018">
    <property type="protein sequence ID" value="GFZ06477.1"/>
    <property type="molecule type" value="Genomic_DNA"/>
</dbReference>
<dbReference type="GO" id="GO:0003676">
    <property type="term" value="F:nucleic acid binding"/>
    <property type="evidence" value="ECO:0007669"/>
    <property type="project" value="InterPro"/>
</dbReference>
<evidence type="ECO:0000313" key="4">
    <source>
        <dbReference type="Proteomes" id="UP000585474"/>
    </source>
</evidence>
<dbReference type="Gene3D" id="4.10.60.10">
    <property type="entry name" value="Zinc finger, CCHC-type"/>
    <property type="match status" value="1"/>
</dbReference>
<gene>
    <name evidence="3" type="ORF">Acr_18g0006470</name>
</gene>
<dbReference type="AlphaFoldDB" id="A0A7J0G6S6"/>
<dbReference type="Pfam" id="PF22936">
    <property type="entry name" value="Pol_BBD"/>
    <property type="match status" value="2"/>
</dbReference>
<keyword evidence="1" id="KW-0863">Zinc-finger</keyword>
<reference evidence="3 4" key="1">
    <citation type="submission" date="2019-07" db="EMBL/GenBank/DDBJ databases">
        <title>De Novo Assembly of kiwifruit Actinidia rufa.</title>
        <authorList>
            <person name="Sugita-Konishi S."/>
            <person name="Sato K."/>
            <person name="Mori E."/>
            <person name="Abe Y."/>
            <person name="Kisaki G."/>
            <person name="Hamano K."/>
            <person name="Suezawa K."/>
            <person name="Otani M."/>
            <person name="Fukuda T."/>
            <person name="Manabe T."/>
            <person name="Gomi K."/>
            <person name="Tabuchi M."/>
            <person name="Akimitsu K."/>
            <person name="Kataoka I."/>
        </authorList>
    </citation>
    <scope>NUCLEOTIDE SEQUENCE [LARGE SCALE GENOMIC DNA]</scope>
    <source>
        <strain evidence="4">cv. Fuchu</strain>
    </source>
</reference>
<dbReference type="SUPFAM" id="SSF57756">
    <property type="entry name" value="Retrovirus zinc finger-like domains"/>
    <property type="match status" value="1"/>
</dbReference>
<feature type="domain" description="CCHC-type" evidence="2">
    <location>
        <begin position="262"/>
        <end position="278"/>
    </location>
</feature>
<keyword evidence="1" id="KW-0479">Metal-binding</keyword>
<name>A0A7J0G6S6_9ERIC</name>
<dbReference type="InterPro" id="IPR036875">
    <property type="entry name" value="Znf_CCHC_sf"/>
</dbReference>
<comment type="caution">
    <text evidence="3">The sequence shown here is derived from an EMBL/GenBank/DDBJ whole genome shotgun (WGS) entry which is preliminary data.</text>
</comment>
<keyword evidence="4" id="KW-1185">Reference proteome</keyword>
<dbReference type="Proteomes" id="UP000585474">
    <property type="component" value="Unassembled WGS sequence"/>
</dbReference>
<evidence type="ECO:0000256" key="1">
    <source>
        <dbReference type="PROSITE-ProRule" id="PRU00047"/>
    </source>
</evidence>
<dbReference type="InterPro" id="IPR054722">
    <property type="entry name" value="PolX-like_BBD"/>
</dbReference>
<sequence>MESQDWVLNSGTAYHFCRDRKVFYTYAPCKGRVWMANNTTSSVVGKGGELLSNMGPVVLARRIDKGSNHCIEVHKAIVGVLGGSVMVPRGSGAVQERREMLWDMYRSLVRHEWCNQCRMSIEKLRGRRSMEVISPVVPQERRDGATTTHKVTYFAAHPVGGCFALRNKVPAPNRVENGVRTRLHAPPENLRVKSISTTCTGEYLRAHTCRRGACMRYHAPGKAPTRPHVSSGQSTCLHAPEVEVTCVHAPARLGRGVHAPARCFYCDQKEHIKRDCPKYKAHDQSSDAAATVVMVVDKDEIDILLVASEDGKSDWVLDSASRVVGKWSVRFRMVDGRPMTLTEVRHVPNLRKKLISIGGTLRVSKENKEMLWKKKTRGLYTDWRGVSKQGELLSDMGPIVLVRRMDKGSNHCTEVRKAIAGVLGGSVMVLGGSGADVHREAQRKETKSILRSCTTKGSKMPKRVSFALDLISGGDLCSCAHKGGEMEPRQLVKFYGGAGSKTVRKDNLKTSDYPPVGWRERLLSPAHLDESKSSIQAQAPLEFI</sequence>
<evidence type="ECO:0000259" key="2">
    <source>
        <dbReference type="PROSITE" id="PS50158"/>
    </source>
</evidence>
<dbReference type="Pfam" id="PF00098">
    <property type="entry name" value="zf-CCHC"/>
    <property type="match status" value="1"/>
</dbReference>
<keyword evidence="1" id="KW-0862">Zinc</keyword>
<protein>
    <recommendedName>
        <fullName evidence="2">CCHC-type domain-containing protein</fullName>
    </recommendedName>
</protein>
<proteinExistence type="predicted"/>
<evidence type="ECO:0000313" key="3">
    <source>
        <dbReference type="EMBL" id="GFZ06477.1"/>
    </source>
</evidence>
<organism evidence="3 4">
    <name type="scientific">Actinidia rufa</name>
    <dbReference type="NCBI Taxonomy" id="165716"/>
    <lineage>
        <taxon>Eukaryota</taxon>
        <taxon>Viridiplantae</taxon>
        <taxon>Streptophyta</taxon>
        <taxon>Embryophyta</taxon>
        <taxon>Tracheophyta</taxon>
        <taxon>Spermatophyta</taxon>
        <taxon>Magnoliopsida</taxon>
        <taxon>eudicotyledons</taxon>
        <taxon>Gunneridae</taxon>
        <taxon>Pentapetalae</taxon>
        <taxon>asterids</taxon>
        <taxon>Ericales</taxon>
        <taxon>Actinidiaceae</taxon>
        <taxon>Actinidia</taxon>
    </lineage>
</organism>
<dbReference type="InterPro" id="IPR001878">
    <property type="entry name" value="Znf_CCHC"/>
</dbReference>
<accession>A0A7J0G6S6</accession>
<dbReference type="SMART" id="SM00343">
    <property type="entry name" value="ZnF_C2HC"/>
    <property type="match status" value="1"/>
</dbReference>